<proteinExistence type="predicted"/>
<dbReference type="KEGG" id="cnc:CNE_1c11810"/>
<reference evidence="1 2" key="1">
    <citation type="journal article" date="2011" name="J. Bacteriol.">
        <title>Complete genome sequence of the type strain Cupriavidus necator N-1.</title>
        <authorList>
            <person name="Poehlein A."/>
            <person name="Kusian B."/>
            <person name="Friedrich B."/>
            <person name="Daniel R."/>
            <person name="Bowien B."/>
        </authorList>
    </citation>
    <scope>NUCLEOTIDE SEQUENCE [LARGE SCALE GENOMIC DNA]</scope>
    <source>
        <strain evidence="2">ATCC 43291 / DSM 13513 / CCUG 52238 / LMG 8453 / N-1</strain>
    </source>
</reference>
<dbReference type="Proteomes" id="UP000006798">
    <property type="component" value="Chromosome 1"/>
</dbReference>
<dbReference type="RefSeq" id="WP_013956189.1">
    <property type="nucleotide sequence ID" value="NC_015726.1"/>
</dbReference>
<evidence type="ECO:0000313" key="2">
    <source>
        <dbReference type="Proteomes" id="UP000006798"/>
    </source>
</evidence>
<evidence type="ECO:0000313" key="1">
    <source>
        <dbReference type="EMBL" id="AEI76536.1"/>
    </source>
</evidence>
<dbReference type="EMBL" id="CP002877">
    <property type="protein sequence ID" value="AEI76536.1"/>
    <property type="molecule type" value="Genomic_DNA"/>
</dbReference>
<name>G0ER18_CUPNN</name>
<dbReference type="AlphaFoldDB" id="G0ER18"/>
<gene>
    <name evidence="1" type="ordered locus">CNE_1c11810</name>
</gene>
<dbReference type="GeneID" id="34310030"/>
<dbReference type="HOGENOM" id="CLU_1861864_0_0_4"/>
<accession>G0ER18</accession>
<organism evidence="1 2">
    <name type="scientific">Cupriavidus necator (strain ATCC 43291 / DSM 13513 / CCUG 52238 / LMG 8453 / N-1)</name>
    <name type="common">Ralstonia eutropha</name>
    <dbReference type="NCBI Taxonomy" id="1042878"/>
    <lineage>
        <taxon>Bacteria</taxon>
        <taxon>Pseudomonadati</taxon>
        <taxon>Pseudomonadota</taxon>
        <taxon>Betaproteobacteria</taxon>
        <taxon>Burkholderiales</taxon>
        <taxon>Burkholderiaceae</taxon>
        <taxon>Cupriavidus</taxon>
    </lineage>
</organism>
<protein>
    <submittedName>
        <fullName evidence="1">Uncharacterized protein</fullName>
    </submittedName>
</protein>
<sequence>MKMEVRFRPDMACCKSTREAIGLPCRGDAQKCCAWHHACRLASDKGMRGLRVFAQHLLGFWSLCDVFWIFAAAGQMSALAEICCERWTSLPDATARAAYRAEVINATQVYRAECGPDNPAAFMATFDVLCEAAAVRP</sequence>